<keyword evidence="6" id="KW-1185">Reference proteome</keyword>
<evidence type="ECO:0000256" key="1">
    <source>
        <dbReference type="ARBA" id="ARBA00022723"/>
    </source>
</evidence>
<feature type="compositionally biased region" description="Basic and acidic residues" evidence="3">
    <location>
        <begin position="234"/>
        <end position="245"/>
    </location>
</feature>
<feature type="compositionally biased region" description="Polar residues" evidence="3">
    <location>
        <begin position="186"/>
        <end position="232"/>
    </location>
</feature>
<dbReference type="Pfam" id="PF25597">
    <property type="entry name" value="SH3_retrovirus"/>
    <property type="match status" value="1"/>
</dbReference>
<dbReference type="InterPro" id="IPR039537">
    <property type="entry name" value="Retrotran_Ty1/copia-like"/>
</dbReference>
<dbReference type="PANTHER" id="PTHR42648:SF31">
    <property type="entry name" value="RNA-DIRECTED DNA POLYMERASE"/>
    <property type="match status" value="1"/>
</dbReference>
<dbReference type="InterPro" id="IPR036397">
    <property type="entry name" value="RNaseH_sf"/>
</dbReference>
<reference evidence="5 6" key="1">
    <citation type="submission" date="2024-04" db="EMBL/GenBank/DDBJ databases">
        <authorList>
            <person name="Fracassetti M."/>
        </authorList>
    </citation>
    <scope>NUCLEOTIDE SEQUENCE [LARGE SCALE GENOMIC DNA]</scope>
</reference>
<dbReference type="AlphaFoldDB" id="A0AAV2GN22"/>
<dbReference type="PANTHER" id="PTHR42648">
    <property type="entry name" value="TRANSPOSASE, PUTATIVE-RELATED"/>
    <property type="match status" value="1"/>
</dbReference>
<dbReference type="Proteomes" id="UP001497516">
    <property type="component" value="Chromosome 9"/>
</dbReference>
<dbReference type="PROSITE" id="PS50994">
    <property type="entry name" value="INTEGRASE"/>
    <property type="match status" value="1"/>
</dbReference>
<accession>A0AAV2GN22</accession>
<gene>
    <name evidence="5" type="ORF">LTRI10_LOCUS51452</name>
</gene>
<dbReference type="Gene3D" id="3.30.420.10">
    <property type="entry name" value="Ribonuclease H-like superfamily/Ribonuclease H"/>
    <property type="match status" value="1"/>
</dbReference>
<evidence type="ECO:0000313" key="5">
    <source>
        <dbReference type="EMBL" id="CAL1412140.1"/>
    </source>
</evidence>
<dbReference type="SUPFAM" id="SSF53098">
    <property type="entry name" value="Ribonuclease H-like"/>
    <property type="match status" value="1"/>
</dbReference>
<keyword evidence="2" id="KW-0378">Hydrolase</keyword>
<feature type="compositionally biased region" description="Pro residues" evidence="3">
    <location>
        <begin position="171"/>
        <end position="180"/>
    </location>
</feature>
<feature type="region of interest" description="Disordered" evidence="3">
    <location>
        <begin position="158"/>
        <end position="272"/>
    </location>
</feature>
<evidence type="ECO:0000259" key="4">
    <source>
        <dbReference type="PROSITE" id="PS50994"/>
    </source>
</evidence>
<evidence type="ECO:0000256" key="3">
    <source>
        <dbReference type="SAM" id="MobiDB-lite"/>
    </source>
</evidence>
<dbReference type="GO" id="GO:0003676">
    <property type="term" value="F:nucleic acid binding"/>
    <property type="evidence" value="ECO:0007669"/>
    <property type="project" value="InterPro"/>
</dbReference>
<dbReference type="GO" id="GO:0015074">
    <property type="term" value="P:DNA integration"/>
    <property type="evidence" value="ECO:0007669"/>
    <property type="project" value="InterPro"/>
</dbReference>
<dbReference type="InterPro" id="IPR013103">
    <property type="entry name" value="RVT_2"/>
</dbReference>
<protein>
    <recommendedName>
        <fullName evidence="4">Integrase catalytic domain-containing protein</fullName>
    </recommendedName>
</protein>
<organism evidence="5 6">
    <name type="scientific">Linum trigynum</name>
    <dbReference type="NCBI Taxonomy" id="586398"/>
    <lineage>
        <taxon>Eukaryota</taxon>
        <taxon>Viridiplantae</taxon>
        <taxon>Streptophyta</taxon>
        <taxon>Embryophyta</taxon>
        <taxon>Tracheophyta</taxon>
        <taxon>Spermatophyta</taxon>
        <taxon>Magnoliopsida</taxon>
        <taxon>eudicotyledons</taxon>
        <taxon>Gunneridae</taxon>
        <taxon>Pentapetalae</taxon>
        <taxon>rosids</taxon>
        <taxon>fabids</taxon>
        <taxon>Malpighiales</taxon>
        <taxon>Linaceae</taxon>
        <taxon>Linum</taxon>
    </lineage>
</organism>
<dbReference type="GO" id="GO:0046872">
    <property type="term" value="F:metal ion binding"/>
    <property type="evidence" value="ECO:0007669"/>
    <property type="project" value="UniProtKB-KW"/>
</dbReference>
<evidence type="ECO:0000313" key="6">
    <source>
        <dbReference type="Proteomes" id="UP001497516"/>
    </source>
</evidence>
<feature type="domain" description="Integrase catalytic" evidence="4">
    <location>
        <begin position="1"/>
        <end position="83"/>
    </location>
</feature>
<dbReference type="InterPro" id="IPR057670">
    <property type="entry name" value="SH3_retrovirus"/>
</dbReference>
<dbReference type="EMBL" id="OZ034822">
    <property type="protein sequence ID" value="CAL1412140.1"/>
    <property type="molecule type" value="Genomic_DNA"/>
</dbReference>
<sequence length="414" mass="46758">MCEFYLSQGIEHQMSCTYTPEQNGRVERKHQHILNVARALRFHSGVPLNFWSDCVLHAVFIINRLPTPVLNNKSPYEILYQRPPFLGQLRVFGCLAYAASITPGRTKLDPRARQCIFLGIPAGMKGFKLFDLKKHEFLVSRDVTFYEDMIPFRTKAANLSEQEKDDSTPLFPSPSAPLLPTPSFSESTPVNLPSNQVQTNSHSNQNHVSSLSGQGYVSSPSKEPSLPTSSGFDASHDDIYVHETDDSAGLDEEEHEIQQLDDHEAEPIRSRPQRNIVLPARLKDCYLGIVTKYPITDVVGYELLTEDNKNYAVNMITMVEPASFEDANEEECWRKAMQEELAALIENQTWELVKLPAGKKAIGCKCVYKIKLKPDGSVERFKARLVAKGFTQVYGVDFLDTFSLLPRTILSKHY</sequence>
<proteinExistence type="predicted"/>
<feature type="compositionally biased region" description="Acidic residues" evidence="3">
    <location>
        <begin position="246"/>
        <end position="255"/>
    </location>
</feature>
<dbReference type="GO" id="GO:0016787">
    <property type="term" value="F:hydrolase activity"/>
    <property type="evidence" value="ECO:0007669"/>
    <property type="project" value="UniProtKB-KW"/>
</dbReference>
<dbReference type="InterPro" id="IPR001584">
    <property type="entry name" value="Integrase_cat-core"/>
</dbReference>
<keyword evidence="1" id="KW-0479">Metal-binding</keyword>
<evidence type="ECO:0000256" key="2">
    <source>
        <dbReference type="ARBA" id="ARBA00022801"/>
    </source>
</evidence>
<feature type="compositionally biased region" description="Basic and acidic residues" evidence="3">
    <location>
        <begin position="256"/>
        <end position="269"/>
    </location>
</feature>
<name>A0AAV2GN22_9ROSI</name>
<dbReference type="Pfam" id="PF07727">
    <property type="entry name" value="RVT_2"/>
    <property type="match status" value="1"/>
</dbReference>
<dbReference type="InterPro" id="IPR012337">
    <property type="entry name" value="RNaseH-like_sf"/>
</dbReference>